<dbReference type="InterPro" id="IPR004360">
    <property type="entry name" value="Glyas_Fos-R_dOase_dom"/>
</dbReference>
<evidence type="ECO:0000313" key="2">
    <source>
        <dbReference type="EMBL" id="KDN95032.1"/>
    </source>
</evidence>
<reference evidence="2 3" key="1">
    <citation type="submission" date="2014-04" db="EMBL/GenBank/DDBJ databases">
        <title>Draft genome sequence of Hydrogenovibrio marinus MH-110, a model organism for aerobic H2 metabolism.</title>
        <authorList>
            <person name="Cha H.J."/>
            <person name="Jo B.H."/>
            <person name="Hwang B.H."/>
        </authorList>
    </citation>
    <scope>NUCLEOTIDE SEQUENCE [LARGE SCALE GENOMIC DNA]</scope>
    <source>
        <strain evidence="2 3">MH-110</strain>
    </source>
</reference>
<dbReference type="Proteomes" id="UP000027341">
    <property type="component" value="Unassembled WGS sequence"/>
</dbReference>
<feature type="domain" description="VOC" evidence="1">
    <location>
        <begin position="6"/>
        <end position="121"/>
    </location>
</feature>
<dbReference type="RefSeq" id="WP_029908742.1">
    <property type="nucleotide sequence ID" value="NZ_AP020335.1"/>
</dbReference>
<evidence type="ECO:0000259" key="1">
    <source>
        <dbReference type="PROSITE" id="PS51819"/>
    </source>
</evidence>
<protein>
    <recommendedName>
        <fullName evidence="1">VOC domain-containing protein</fullName>
    </recommendedName>
</protein>
<dbReference type="CDD" id="cd06587">
    <property type="entry name" value="VOC"/>
    <property type="match status" value="1"/>
</dbReference>
<dbReference type="Pfam" id="PF00903">
    <property type="entry name" value="Glyoxalase"/>
    <property type="match status" value="1"/>
</dbReference>
<organism evidence="2 3">
    <name type="scientific">Hydrogenovibrio marinus</name>
    <dbReference type="NCBI Taxonomy" id="28885"/>
    <lineage>
        <taxon>Bacteria</taxon>
        <taxon>Pseudomonadati</taxon>
        <taxon>Pseudomonadota</taxon>
        <taxon>Gammaproteobacteria</taxon>
        <taxon>Thiotrichales</taxon>
        <taxon>Piscirickettsiaceae</taxon>
        <taxon>Hydrogenovibrio</taxon>
    </lineage>
</organism>
<comment type="caution">
    <text evidence="2">The sequence shown here is derived from an EMBL/GenBank/DDBJ whole genome shotgun (WGS) entry which is preliminary data.</text>
</comment>
<dbReference type="InterPro" id="IPR037523">
    <property type="entry name" value="VOC_core"/>
</dbReference>
<proteinExistence type="predicted"/>
<name>A0A066ZND8_HYDMR</name>
<accession>A0A066ZND8</accession>
<sequence>MQTPTNLDFVSIQVIDMKKSEDFYMNTLGFKKGDAPNPHAIVFETGAGSIFAIRTPILDLQNFNEKGAGISLWFKVPDADILFQKLQSGNVPIVKPIEDDPFGRVFILKDPDGYQITIHGEK</sequence>
<dbReference type="PROSITE" id="PS51819">
    <property type="entry name" value="VOC"/>
    <property type="match status" value="1"/>
</dbReference>
<dbReference type="InterPro" id="IPR029068">
    <property type="entry name" value="Glyas_Bleomycin-R_OHBP_Dase"/>
</dbReference>
<gene>
    <name evidence="2" type="ORF">EI16_01595</name>
</gene>
<evidence type="ECO:0000313" key="3">
    <source>
        <dbReference type="Proteomes" id="UP000027341"/>
    </source>
</evidence>
<dbReference type="PANTHER" id="PTHR33993">
    <property type="entry name" value="GLYOXALASE-RELATED"/>
    <property type="match status" value="1"/>
</dbReference>
<dbReference type="InterPro" id="IPR052164">
    <property type="entry name" value="Anthracycline_SecMetBiosynth"/>
</dbReference>
<dbReference type="SUPFAM" id="SSF54593">
    <property type="entry name" value="Glyoxalase/Bleomycin resistance protein/Dihydroxybiphenyl dioxygenase"/>
    <property type="match status" value="1"/>
</dbReference>
<dbReference type="Gene3D" id="3.10.180.10">
    <property type="entry name" value="2,3-Dihydroxybiphenyl 1,2-Dioxygenase, domain 1"/>
    <property type="match status" value="1"/>
</dbReference>
<dbReference type="EMBL" id="JMIU01000001">
    <property type="protein sequence ID" value="KDN95032.1"/>
    <property type="molecule type" value="Genomic_DNA"/>
</dbReference>
<dbReference type="STRING" id="28885.EI16_01595"/>
<keyword evidence="3" id="KW-1185">Reference proteome</keyword>
<dbReference type="AlphaFoldDB" id="A0A066ZND8"/>